<feature type="non-terminal residue" evidence="1">
    <location>
        <position position="1"/>
    </location>
</feature>
<accession>A0ABP0H9U4</accession>
<organism evidence="1 2">
    <name type="scientific">Durusdinium trenchii</name>
    <dbReference type="NCBI Taxonomy" id="1381693"/>
    <lineage>
        <taxon>Eukaryota</taxon>
        <taxon>Sar</taxon>
        <taxon>Alveolata</taxon>
        <taxon>Dinophyceae</taxon>
        <taxon>Suessiales</taxon>
        <taxon>Symbiodiniaceae</taxon>
        <taxon>Durusdinium</taxon>
    </lineage>
</organism>
<sequence>ERGADVLRLRERLSDLRRLERVSAAGADADRVALLGQLGRDLRTSGIQVQGARKCPECPVKDGARPFEQRSPADLQPTLPRLLLEVAALRQLLEDNEVLQVEPQKVRKAPAASPTCQNEVPAYPSAVAAGVRLIERRMAMAGKRYDFSNFGFESS</sequence>
<dbReference type="Proteomes" id="UP001642484">
    <property type="component" value="Unassembled WGS sequence"/>
</dbReference>
<dbReference type="EMBL" id="CAXAMN010000213">
    <property type="protein sequence ID" value="CAK8986981.1"/>
    <property type="molecule type" value="Genomic_DNA"/>
</dbReference>
<comment type="caution">
    <text evidence="1">The sequence shown here is derived from an EMBL/GenBank/DDBJ whole genome shotgun (WGS) entry which is preliminary data.</text>
</comment>
<proteinExistence type="predicted"/>
<reference evidence="1 2" key="1">
    <citation type="submission" date="2024-02" db="EMBL/GenBank/DDBJ databases">
        <authorList>
            <person name="Chen Y."/>
            <person name="Shah S."/>
            <person name="Dougan E. K."/>
            <person name="Thang M."/>
            <person name="Chan C."/>
        </authorList>
    </citation>
    <scope>NUCLEOTIDE SEQUENCE [LARGE SCALE GENOMIC DNA]</scope>
</reference>
<name>A0ABP0H9U4_9DINO</name>
<evidence type="ECO:0000313" key="2">
    <source>
        <dbReference type="Proteomes" id="UP001642484"/>
    </source>
</evidence>
<gene>
    <name evidence="1" type="ORF">CCMP2556_LOCUS700</name>
</gene>
<protein>
    <submittedName>
        <fullName evidence="1">Uncharacterized protein</fullName>
    </submittedName>
</protein>
<evidence type="ECO:0000313" key="1">
    <source>
        <dbReference type="EMBL" id="CAK8986981.1"/>
    </source>
</evidence>
<keyword evidence="2" id="KW-1185">Reference proteome</keyword>